<dbReference type="InParanoid" id="A0A0G4H3E7"/>
<gene>
    <name evidence="9" type="ORF">Vbra_19569</name>
</gene>
<dbReference type="InterPro" id="IPR008271">
    <property type="entry name" value="Ser/Thr_kinase_AS"/>
</dbReference>
<dbReference type="Gene3D" id="1.10.510.10">
    <property type="entry name" value="Transferase(Phosphotransferase) domain 1"/>
    <property type="match status" value="1"/>
</dbReference>
<comment type="similarity">
    <text evidence="6">Belongs to the protein kinase superfamily.</text>
</comment>
<reference evidence="9 10" key="1">
    <citation type="submission" date="2014-11" db="EMBL/GenBank/DDBJ databases">
        <authorList>
            <person name="Zhu J."/>
            <person name="Qi W."/>
            <person name="Song R."/>
        </authorList>
    </citation>
    <scope>NUCLEOTIDE SEQUENCE [LARGE SCALE GENOMIC DNA]</scope>
</reference>
<dbReference type="VEuPathDB" id="CryptoDB:Vbra_19569"/>
<dbReference type="PhylomeDB" id="A0A0G4H3E7"/>
<keyword evidence="10" id="KW-1185">Reference proteome</keyword>
<dbReference type="PROSITE" id="PS00107">
    <property type="entry name" value="PROTEIN_KINASE_ATP"/>
    <property type="match status" value="1"/>
</dbReference>
<dbReference type="GO" id="GO:0005524">
    <property type="term" value="F:ATP binding"/>
    <property type="evidence" value="ECO:0007669"/>
    <property type="project" value="UniProtKB-UniRule"/>
</dbReference>
<accession>A0A0G4H3E7</accession>
<dbReference type="OMA" id="YNIMVIE"/>
<feature type="compositionally biased region" description="Basic and acidic residues" evidence="7">
    <location>
        <begin position="407"/>
        <end position="447"/>
    </location>
</feature>
<organism evidence="9 10">
    <name type="scientific">Vitrella brassicaformis (strain CCMP3155)</name>
    <dbReference type="NCBI Taxonomy" id="1169540"/>
    <lineage>
        <taxon>Eukaryota</taxon>
        <taxon>Sar</taxon>
        <taxon>Alveolata</taxon>
        <taxon>Colpodellida</taxon>
        <taxon>Vitrellaceae</taxon>
        <taxon>Vitrella</taxon>
    </lineage>
</organism>
<dbReference type="OrthoDB" id="5800476at2759"/>
<dbReference type="InterPro" id="IPR017441">
    <property type="entry name" value="Protein_kinase_ATP_BS"/>
</dbReference>
<feature type="compositionally biased region" description="Basic and acidic residues" evidence="7">
    <location>
        <begin position="378"/>
        <end position="388"/>
    </location>
</feature>
<dbReference type="SMART" id="SM00220">
    <property type="entry name" value="S_TKc"/>
    <property type="match status" value="1"/>
</dbReference>
<dbReference type="PROSITE" id="PS00108">
    <property type="entry name" value="PROTEIN_KINASE_ST"/>
    <property type="match status" value="1"/>
</dbReference>
<dbReference type="AlphaFoldDB" id="A0A0G4H3E7"/>
<feature type="binding site" evidence="5">
    <location>
        <position position="43"/>
    </location>
    <ligand>
        <name>ATP</name>
        <dbReference type="ChEBI" id="CHEBI:30616"/>
    </ligand>
</feature>
<name>A0A0G4H3E7_VITBC</name>
<feature type="region of interest" description="Disordered" evidence="7">
    <location>
        <begin position="308"/>
        <end position="469"/>
    </location>
</feature>
<evidence type="ECO:0000256" key="4">
    <source>
        <dbReference type="ARBA" id="ARBA00023860"/>
    </source>
</evidence>
<evidence type="ECO:0000313" key="9">
    <source>
        <dbReference type="EMBL" id="CEM38227.1"/>
    </source>
</evidence>
<protein>
    <recommendedName>
        <fullName evidence="4">Casein kinase I</fullName>
        <ecNumber evidence="1">2.7.11.1</ecNumber>
    </recommendedName>
</protein>
<dbReference type="InterPro" id="IPR000719">
    <property type="entry name" value="Prot_kinase_dom"/>
</dbReference>
<dbReference type="FunFam" id="1.10.510.10:FF:001033">
    <property type="entry name" value="Uncharacterized protein"/>
    <property type="match status" value="1"/>
</dbReference>
<feature type="domain" description="Protein kinase" evidence="8">
    <location>
        <begin position="14"/>
        <end position="282"/>
    </location>
</feature>
<evidence type="ECO:0000256" key="7">
    <source>
        <dbReference type="SAM" id="MobiDB-lite"/>
    </source>
</evidence>
<dbReference type="Pfam" id="PF00069">
    <property type="entry name" value="Pkinase"/>
    <property type="match status" value="1"/>
</dbReference>
<dbReference type="GO" id="GO:0004674">
    <property type="term" value="F:protein serine/threonine kinase activity"/>
    <property type="evidence" value="ECO:0007669"/>
    <property type="project" value="UniProtKB-KW"/>
</dbReference>
<feature type="compositionally biased region" description="Basic and acidic residues" evidence="7">
    <location>
        <begin position="342"/>
        <end position="359"/>
    </location>
</feature>
<keyword evidence="6" id="KW-0808">Transferase</keyword>
<dbReference type="PROSITE" id="PS50011">
    <property type="entry name" value="PROTEIN_KINASE_DOM"/>
    <property type="match status" value="1"/>
</dbReference>
<evidence type="ECO:0000256" key="5">
    <source>
        <dbReference type="PROSITE-ProRule" id="PRU10141"/>
    </source>
</evidence>
<keyword evidence="6" id="KW-0723">Serine/threonine-protein kinase</keyword>
<dbReference type="CDD" id="cd14125">
    <property type="entry name" value="STKc_CK1_delta_epsilon"/>
    <property type="match status" value="1"/>
</dbReference>
<sequence length="469" mass="52573">MSQSASEVKVGGTWRLGRKIGSGSFGEIYLAVNSNTGEEVAIKMESAKSKHPQLLYESKLLKHLQGGVGICSVYYCDVEGEHNVMVMELLGPSLEDLFNLCNRKFTLKTVLMIADQIIQRVEYLHSKNFIHRDIKPDNFLIGTGKKSNVVYMIDFGLAKKYRDPKTHQHIPYRENKNLTGTARYASINAHLGIEQSRRDDLEAVGYVMMYFCRGSLPWQGIKANTKQEKYHKIMEKKMSTPVEVLCKGYPAEFSTYLNYCRALRFEDRPDYAYLRRLFKDLFAREGFENDGIFDWSNLNYNWSRGATHMQGGGAAADRRVSMGQSQGRSRLKQMPTGGEQRVVGRDRERAGGDRGEREAAAATPNNPTVKLKPSPTDHTSRQNSRKDGTPQNFGNFPGALAPGPAPLRERSATEAAEGGRSRKDLDTSFRNDYGEEGRIGEGADTQKPRSPLARIFGPLCGRGARKHQG</sequence>
<evidence type="ECO:0000256" key="6">
    <source>
        <dbReference type="RuleBase" id="RU000304"/>
    </source>
</evidence>
<dbReference type="SUPFAM" id="SSF56112">
    <property type="entry name" value="Protein kinase-like (PK-like)"/>
    <property type="match status" value="1"/>
</dbReference>
<evidence type="ECO:0000256" key="1">
    <source>
        <dbReference type="ARBA" id="ARBA00012513"/>
    </source>
</evidence>
<evidence type="ECO:0000256" key="3">
    <source>
        <dbReference type="ARBA" id="ARBA00022840"/>
    </source>
</evidence>
<dbReference type="Proteomes" id="UP000041254">
    <property type="component" value="Unassembled WGS sequence"/>
</dbReference>
<evidence type="ECO:0000256" key="2">
    <source>
        <dbReference type="ARBA" id="ARBA00022741"/>
    </source>
</evidence>
<dbReference type="InterPro" id="IPR011009">
    <property type="entry name" value="Kinase-like_dom_sf"/>
</dbReference>
<dbReference type="STRING" id="1169540.A0A0G4H3E7"/>
<evidence type="ECO:0000313" key="10">
    <source>
        <dbReference type="Proteomes" id="UP000041254"/>
    </source>
</evidence>
<proteinExistence type="inferred from homology"/>
<dbReference type="EC" id="2.7.11.1" evidence="1"/>
<dbReference type="PANTHER" id="PTHR11909">
    <property type="entry name" value="CASEIN KINASE-RELATED"/>
    <property type="match status" value="1"/>
</dbReference>
<dbReference type="InterPro" id="IPR050235">
    <property type="entry name" value="CK1_Ser-Thr_kinase"/>
</dbReference>
<keyword evidence="3 5" id="KW-0067">ATP-binding</keyword>
<keyword evidence="6" id="KW-0418">Kinase</keyword>
<evidence type="ECO:0000259" key="8">
    <source>
        <dbReference type="PROSITE" id="PS50011"/>
    </source>
</evidence>
<keyword evidence="2 5" id="KW-0547">Nucleotide-binding</keyword>
<dbReference type="EMBL" id="CDMY01000973">
    <property type="protein sequence ID" value="CEM38227.1"/>
    <property type="molecule type" value="Genomic_DNA"/>
</dbReference>